<dbReference type="OrthoDB" id="9772594at2"/>
<sequence length="534" mass="58050">MSIEINGLKLSLDESQESLLGLAAKELKLDISEISDFKILKESVDARRSEVKLVYKVSVSCKNESNVLKRSKSKNAVLKELEVHKLMFGEKPLIHRPVVVGSGPAGLFCALRLAEQGYKPLLLERGQDVRTRSKKIGKFWETGELDPDTNVQFGEGGAGTFSDGKLTTRIKDHRCGYILETFVSHGAPPEIEYSSKPHIGTDILIDVVERIRNKIVELGGEVQFGKKVTDIVSTDGKLSAVVVNESESIPAEVAVFAIGHSARDTYEMLYSRGFEMTQKPFAVGVRVEHKQSMIDQNQYGSYSQHPKLKSAEYKLTHKVSNGRSCYSFCMCPGGTVVAASSEEGHLVVNGMSEHARDKENANSAIVVSVSPEDFNSDHPLAGMEFQRSIEKSAFELTGGSYKAPVQLLGDFLKDMVSTSIGHIVPSCPRGYEFKNLRDCLPDFVTESIAESMKAFDRKIKGFGHDDVVLTGVETRTSAPVRIARDSDGASTDISGVYPCGEGAGYAGGIVSAGVDGVKVAESIMSVYSRGADSE</sequence>
<dbReference type="PANTHER" id="PTHR42842">
    <property type="entry name" value="FAD/NAD(P)-BINDING OXIDOREDUCTASE"/>
    <property type="match status" value="1"/>
</dbReference>
<dbReference type="AlphaFoldDB" id="A0A1S1V8D8"/>
<name>A0A1S1V8D8_9FIRM</name>
<dbReference type="Pfam" id="PF21688">
    <property type="entry name" value="FAD-depend_C"/>
    <property type="match status" value="1"/>
</dbReference>
<dbReference type="Gene3D" id="3.30.70.2700">
    <property type="match status" value="1"/>
</dbReference>
<dbReference type="InterPro" id="IPR036188">
    <property type="entry name" value="FAD/NAD-bd_sf"/>
</dbReference>
<dbReference type="InterPro" id="IPR028348">
    <property type="entry name" value="FAD-binding_protein"/>
</dbReference>
<keyword evidence="3" id="KW-1185">Reference proteome</keyword>
<accession>A0A1S1V8D8</accession>
<protein>
    <recommendedName>
        <fullName evidence="1">FAD-dependent protein C-terminal domain-containing protein</fullName>
    </recommendedName>
</protein>
<comment type="caution">
    <text evidence="2">The sequence shown here is derived from an EMBL/GenBank/DDBJ whole genome shotgun (WGS) entry which is preliminary data.</text>
</comment>
<evidence type="ECO:0000313" key="2">
    <source>
        <dbReference type="EMBL" id="OHW62881.1"/>
    </source>
</evidence>
<dbReference type="Pfam" id="PF13450">
    <property type="entry name" value="NAD_binding_8"/>
    <property type="match status" value="1"/>
</dbReference>
<gene>
    <name evidence="2" type="ORF">EUAN_06650</name>
</gene>
<evidence type="ECO:0000259" key="1">
    <source>
        <dbReference type="Pfam" id="PF21688"/>
    </source>
</evidence>
<dbReference type="STRING" id="39480.EUAN_06650"/>
<proteinExistence type="predicted"/>
<dbReference type="RefSeq" id="WP_071061684.1">
    <property type="nucleotide sequence ID" value="NZ_MKIE01000002.1"/>
</dbReference>
<organism evidence="2 3">
    <name type="scientific">Andreesenia angusta</name>
    <dbReference type="NCBI Taxonomy" id="39480"/>
    <lineage>
        <taxon>Bacteria</taxon>
        <taxon>Bacillati</taxon>
        <taxon>Bacillota</taxon>
        <taxon>Tissierellia</taxon>
        <taxon>Tissierellales</taxon>
        <taxon>Gottschalkiaceae</taxon>
        <taxon>Andreesenia</taxon>
    </lineage>
</organism>
<dbReference type="Gene3D" id="3.50.50.60">
    <property type="entry name" value="FAD/NAD(P)-binding domain"/>
    <property type="match status" value="2"/>
</dbReference>
<dbReference type="InterPro" id="IPR049516">
    <property type="entry name" value="FAD-depend_C"/>
</dbReference>
<dbReference type="PANTHER" id="PTHR42842:SF3">
    <property type="entry name" value="FAD_NAD(P)-BINDING OXIDOREDUCTASE FAMILY PROTEIN"/>
    <property type="match status" value="1"/>
</dbReference>
<feature type="domain" description="FAD-dependent protein C-terminal" evidence="1">
    <location>
        <begin position="280"/>
        <end position="476"/>
    </location>
</feature>
<evidence type="ECO:0000313" key="3">
    <source>
        <dbReference type="Proteomes" id="UP000180254"/>
    </source>
</evidence>
<dbReference type="Proteomes" id="UP000180254">
    <property type="component" value="Unassembled WGS sequence"/>
</dbReference>
<dbReference type="PIRSF" id="PIRSF038984">
    <property type="entry name" value="FAD_binding_protein"/>
    <property type="match status" value="1"/>
</dbReference>
<reference evidence="2 3" key="1">
    <citation type="submission" date="2016-09" db="EMBL/GenBank/DDBJ databases">
        <title>Genome sequence of Eubacterium angustum.</title>
        <authorList>
            <person name="Poehlein A."/>
            <person name="Daniel R."/>
        </authorList>
    </citation>
    <scope>NUCLEOTIDE SEQUENCE [LARGE SCALE GENOMIC DNA]</scope>
    <source>
        <strain evidence="2 3">DSM 1989</strain>
    </source>
</reference>
<dbReference type="EMBL" id="MKIE01000002">
    <property type="protein sequence ID" value="OHW62881.1"/>
    <property type="molecule type" value="Genomic_DNA"/>
</dbReference>
<dbReference type="SUPFAM" id="SSF51905">
    <property type="entry name" value="FAD/NAD(P)-binding domain"/>
    <property type="match status" value="1"/>
</dbReference>